<sequence>MRGRPVPAPLVDLGLVAIALLDVWIQLGFHNRIGLVGALVACAALMFRRQAPLAVFVATLPAVLLTWAVFANLIALYALAARSRNRKLLAVCVLTSAIFSVLPWPASELDSDFADLSNSTSFLWLLYSLTTSAAPVFLGQLILARRDLAARLDEITESRAHEELLIMQNVLATERAQLAREMHDVVSHQVSLISVRAGALQVSTSDSETRQAAATIRQLSVRTLEELRYMVNVLRASGSRPTDLTPQPTLNQLADLVAGSAVDARLNLGLPAGAELSPPVQRAIYRTVQEGLTNVRKHASGSTALVEICWDDGAIRTTVTNTAPTRPVLPLPSGKHGLAGLRQRAELLGGTLRAEPTDDHGFRLDLRLPANRGG</sequence>
<evidence type="ECO:0000256" key="2">
    <source>
        <dbReference type="ARBA" id="ARBA00012438"/>
    </source>
</evidence>
<evidence type="ECO:0000256" key="3">
    <source>
        <dbReference type="ARBA" id="ARBA00022553"/>
    </source>
</evidence>
<evidence type="ECO:0000256" key="7">
    <source>
        <dbReference type="ARBA" id="ARBA00022840"/>
    </source>
</evidence>
<dbReference type="Pfam" id="PF02518">
    <property type="entry name" value="HATPase_c"/>
    <property type="match status" value="1"/>
</dbReference>
<dbReference type="InterPro" id="IPR003594">
    <property type="entry name" value="HATPase_dom"/>
</dbReference>
<keyword evidence="6 12" id="KW-0418">Kinase</keyword>
<dbReference type="EMBL" id="CP058905">
    <property type="protein sequence ID" value="QLJ99153.1"/>
    <property type="molecule type" value="Genomic_DNA"/>
</dbReference>
<dbReference type="PANTHER" id="PTHR24421:SF10">
    <property type="entry name" value="NITRATE_NITRITE SENSOR PROTEIN NARQ"/>
    <property type="match status" value="1"/>
</dbReference>
<feature type="transmembrane region" description="Helical" evidence="9">
    <location>
        <begin position="88"/>
        <end position="104"/>
    </location>
</feature>
<dbReference type="InterPro" id="IPR036890">
    <property type="entry name" value="HATPase_C_sf"/>
</dbReference>
<dbReference type="Gene3D" id="3.30.565.10">
    <property type="entry name" value="Histidine kinase-like ATPase, C-terminal domain"/>
    <property type="match status" value="1"/>
</dbReference>
<evidence type="ECO:0000256" key="5">
    <source>
        <dbReference type="ARBA" id="ARBA00022741"/>
    </source>
</evidence>
<organism evidence="12">
    <name type="scientific">Micromonospora carbonacea</name>
    <dbReference type="NCBI Taxonomy" id="47853"/>
    <lineage>
        <taxon>Bacteria</taxon>
        <taxon>Bacillati</taxon>
        <taxon>Actinomycetota</taxon>
        <taxon>Actinomycetes</taxon>
        <taxon>Micromonosporales</taxon>
        <taxon>Micromonosporaceae</taxon>
        <taxon>Micromonospora</taxon>
    </lineage>
</organism>
<dbReference type="GO" id="GO:0016020">
    <property type="term" value="C:membrane"/>
    <property type="evidence" value="ECO:0007669"/>
    <property type="project" value="InterPro"/>
</dbReference>
<comment type="catalytic activity">
    <reaction evidence="1">
        <text>ATP + protein L-histidine = ADP + protein N-phospho-L-histidine.</text>
        <dbReference type="EC" id="2.7.13.3"/>
    </reaction>
</comment>
<evidence type="ECO:0000256" key="4">
    <source>
        <dbReference type="ARBA" id="ARBA00022679"/>
    </source>
</evidence>
<evidence type="ECO:0000259" key="11">
    <source>
        <dbReference type="Pfam" id="PF07730"/>
    </source>
</evidence>
<evidence type="ECO:0000256" key="1">
    <source>
        <dbReference type="ARBA" id="ARBA00000085"/>
    </source>
</evidence>
<dbReference type="SUPFAM" id="SSF55874">
    <property type="entry name" value="ATPase domain of HSP90 chaperone/DNA topoisomerase II/histidine kinase"/>
    <property type="match status" value="1"/>
</dbReference>
<keyword evidence="9" id="KW-0472">Membrane</keyword>
<keyword evidence="4" id="KW-0808">Transferase</keyword>
<dbReference type="InterPro" id="IPR050482">
    <property type="entry name" value="Sensor_HK_TwoCompSys"/>
</dbReference>
<dbReference type="GO" id="GO:0046983">
    <property type="term" value="F:protein dimerization activity"/>
    <property type="evidence" value="ECO:0007669"/>
    <property type="project" value="InterPro"/>
</dbReference>
<accession>A0A7D5YDW4</accession>
<dbReference type="Pfam" id="PF07730">
    <property type="entry name" value="HisKA_3"/>
    <property type="match status" value="1"/>
</dbReference>
<dbReference type="InterPro" id="IPR011712">
    <property type="entry name" value="Sig_transdc_His_kin_sub3_dim/P"/>
</dbReference>
<evidence type="ECO:0000256" key="9">
    <source>
        <dbReference type="SAM" id="Phobius"/>
    </source>
</evidence>
<keyword evidence="7" id="KW-0067">ATP-binding</keyword>
<proteinExistence type="predicted"/>
<keyword evidence="8" id="KW-0902">Two-component regulatory system</keyword>
<dbReference type="EC" id="2.7.13.3" evidence="2"/>
<dbReference type="Gene3D" id="1.20.5.1930">
    <property type="match status" value="1"/>
</dbReference>
<evidence type="ECO:0000256" key="6">
    <source>
        <dbReference type="ARBA" id="ARBA00022777"/>
    </source>
</evidence>
<feature type="domain" description="Histidine kinase/HSP90-like ATPase" evidence="10">
    <location>
        <begin position="281"/>
        <end position="371"/>
    </location>
</feature>
<feature type="transmembrane region" description="Helical" evidence="9">
    <location>
        <begin position="53"/>
        <end position="76"/>
    </location>
</feature>
<evidence type="ECO:0000259" key="10">
    <source>
        <dbReference type="Pfam" id="PF02518"/>
    </source>
</evidence>
<protein>
    <recommendedName>
        <fullName evidence="2">histidine kinase</fullName>
        <ecNumber evidence="2">2.7.13.3</ecNumber>
    </recommendedName>
</protein>
<dbReference type="AlphaFoldDB" id="A0A7D5YDW4"/>
<dbReference type="GO" id="GO:0000155">
    <property type="term" value="F:phosphorelay sensor kinase activity"/>
    <property type="evidence" value="ECO:0007669"/>
    <property type="project" value="InterPro"/>
</dbReference>
<reference evidence="12" key="1">
    <citation type="submission" date="2020-08" db="EMBL/GenBank/DDBJ databases">
        <title>A bifunctional nitrone conjugated secondary metabolite targeting the ribosome.</title>
        <authorList>
            <person name="Limbrick E.M."/>
            <person name="Graf M."/>
            <person name="Derewacz D.K."/>
            <person name="Nguyen F."/>
            <person name="Spraggins J.M."/>
            <person name="Wieland M."/>
            <person name="Ynigez-Gutierrez A.E."/>
            <person name="Reisman B.J."/>
            <person name="Zinshteyn B."/>
            <person name="McCulloch K."/>
            <person name="Iverson T.M."/>
            <person name="Green R."/>
            <person name="Wilson D.N."/>
            <person name="Bachmann B.O."/>
        </authorList>
    </citation>
    <scope>NUCLEOTIDE SEQUENCE</scope>
    <source>
        <strain evidence="12">Africana</strain>
    </source>
</reference>
<dbReference type="GO" id="GO:0005524">
    <property type="term" value="F:ATP binding"/>
    <property type="evidence" value="ECO:0007669"/>
    <property type="project" value="UniProtKB-KW"/>
</dbReference>
<dbReference type="CDD" id="cd16917">
    <property type="entry name" value="HATPase_UhpB-NarQ-NarX-like"/>
    <property type="match status" value="1"/>
</dbReference>
<dbReference type="PANTHER" id="PTHR24421">
    <property type="entry name" value="NITRATE/NITRITE SENSOR PROTEIN NARX-RELATED"/>
    <property type="match status" value="1"/>
</dbReference>
<keyword evidence="3" id="KW-0597">Phosphoprotein</keyword>
<gene>
    <name evidence="12" type="ORF">HZU44_02960</name>
</gene>
<feature type="domain" description="Signal transduction histidine kinase subgroup 3 dimerisation and phosphoacceptor" evidence="11">
    <location>
        <begin position="174"/>
        <end position="237"/>
    </location>
</feature>
<feature type="transmembrane region" description="Helical" evidence="9">
    <location>
        <begin position="124"/>
        <end position="143"/>
    </location>
</feature>
<name>A0A7D5YDW4_9ACTN</name>
<feature type="transmembrane region" description="Helical" evidence="9">
    <location>
        <begin position="6"/>
        <end position="25"/>
    </location>
</feature>
<keyword evidence="9" id="KW-1133">Transmembrane helix</keyword>
<evidence type="ECO:0000313" key="12">
    <source>
        <dbReference type="EMBL" id="QLJ99153.1"/>
    </source>
</evidence>
<evidence type="ECO:0000256" key="8">
    <source>
        <dbReference type="ARBA" id="ARBA00023012"/>
    </source>
</evidence>
<keyword evidence="9" id="KW-0812">Transmembrane</keyword>
<keyword evidence="5" id="KW-0547">Nucleotide-binding</keyword>